<dbReference type="Gene3D" id="3.40.50.1000">
    <property type="entry name" value="HAD superfamily/HAD-like"/>
    <property type="match status" value="1"/>
</dbReference>
<accession>A0ABR1KDW3</accession>
<dbReference type="Proteomes" id="UP001363622">
    <property type="component" value="Unassembled WGS sequence"/>
</dbReference>
<evidence type="ECO:0000256" key="1">
    <source>
        <dbReference type="ARBA" id="ARBA00022801"/>
    </source>
</evidence>
<gene>
    <name evidence="2" type="ORF">IWZ03DRAFT_90133</name>
</gene>
<dbReference type="PANTHER" id="PTHR43316">
    <property type="entry name" value="HYDROLASE, HALOACID DELAHOGENASE-RELATED"/>
    <property type="match status" value="1"/>
</dbReference>
<dbReference type="Gene3D" id="1.10.150.750">
    <property type="match status" value="1"/>
</dbReference>
<keyword evidence="3" id="KW-1185">Reference proteome</keyword>
<dbReference type="PANTHER" id="PTHR43316:SF9">
    <property type="entry name" value="ACID DEHALOGENASE, PUTATIVE (AFU_ORTHOLOGUE AFUA_6G14460)-RELATED"/>
    <property type="match status" value="1"/>
</dbReference>
<organism evidence="2 3">
    <name type="scientific">Phyllosticta citriasiana</name>
    <dbReference type="NCBI Taxonomy" id="595635"/>
    <lineage>
        <taxon>Eukaryota</taxon>
        <taxon>Fungi</taxon>
        <taxon>Dikarya</taxon>
        <taxon>Ascomycota</taxon>
        <taxon>Pezizomycotina</taxon>
        <taxon>Dothideomycetes</taxon>
        <taxon>Dothideomycetes incertae sedis</taxon>
        <taxon>Botryosphaeriales</taxon>
        <taxon>Phyllostictaceae</taxon>
        <taxon>Phyllosticta</taxon>
    </lineage>
</organism>
<proteinExistence type="predicted"/>
<comment type="caution">
    <text evidence="2">The sequence shown here is derived from an EMBL/GenBank/DDBJ whole genome shotgun (WGS) entry which is preliminary data.</text>
</comment>
<dbReference type="InterPro" id="IPR051540">
    <property type="entry name" value="S-2-haloacid_dehalogenase"/>
</dbReference>
<keyword evidence="1" id="KW-0378">Hydrolase</keyword>
<reference evidence="2 3" key="1">
    <citation type="submission" date="2024-04" db="EMBL/GenBank/DDBJ databases">
        <title>Phyllosticta paracitricarpa is synonymous to the EU quarantine fungus P. citricarpa based on phylogenomic analyses.</title>
        <authorList>
            <consortium name="Lawrence Berkeley National Laboratory"/>
            <person name="Van Ingen-Buijs V.A."/>
            <person name="Van Westerhoven A.C."/>
            <person name="Haridas S."/>
            <person name="Skiadas P."/>
            <person name="Martin F."/>
            <person name="Groenewald J.Z."/>
            <person name="Crous P.W."/>
            <person name="Seidl M.F."/>
        </authorList>
    </citation>
    <scope>NUCLEOTIDE SEQUENCE [LARGE SCALE GENOMIC DNA]</scope>
    <source>
        <strain evidence="2 3">CBS 123371</strain>
    </source>
</reference>
<dbReference type="InterPro" id="IPR036412">
    <property type="entry name" value="HAD-like_sf"/>
</dbReference>
<evidence type="ECO:0000313" key="3">
    <source>
        <dbReference type="Proteomes" id="UP001363622"/>
    </source>
</evidence>
<protein>
    <submittedName>
        <fullName evidence="2">Haloacid dehalogenase-like hydrolase-domain-containing protein</fullName>
    </submittedName>
</protein>
<dbReference type="EMBL" id="JBBPHU010000016">
    <property type="protein sequence ID" value="KAK7509851.1"/>
    <property type="molecule type" value="Genomic_DNA"/>
</dbReference>
<evidence type="ECO:0000313" key="2">
    <source>
        <dbReference type="EMBL" id="KAK7509851.1"/>
    </source>
</evidence>
<dbReference type="SUPFAM" id="SSF56784">
    <property type="entry name" value="HAD-like"/>
    <property type="match status" value="1"/>
</dbReference>
<name>A0ABR1KDW3_9PEZI</name>
<dbReference type="InterPro" id="IPR023214">
    <property type="entry name" value="HAD_sf"/>
</dbReference>
<sequence length="268" mass="29573">MPTTHPLTHFEALTFDVYGTLVDWETGIYTALSPLLDRLHSLNPDHPYLSSRSTALRAFVTHESAIQSSHPDLPYPLLLGEAYKALAEQLPVDAPSESEVATFGASVGRWPAFPDTVDALRRLRRFYKLVVLSNVDRASLANSIAGPLGGTPFDRLFTAQDVGSYKPARANFEFLIAGVEKDLNVPKDRILHTAQSLFHDHEPAKAVGLASAWIARGTREGEAESIMGGKIDEFEGRVNFSWKFHSMGEMADAVEAAFREEGLEPRRP</sequence>
<dbReference type="Pfam" id="PF00702">
    <property type="entry name" value="Hydrolase"/>
    <property type="match status" value="1"/>
</dbReference>